<feature type="compositionally biased region" description="Polar residues" evidence="6">
    <location>
        <begin position="87"/>
        <end position="97"/>
    </location>
</feature>
<evidence type="ECO:0000256" key="1">
    <source>
        <dbReference type="ARBA" id="ARBA00022723"/>
    </source>
</evidence>
<feature type="domain" description="C2H2-type" evidence="7">
    <location>
        <begin position="449"/>
        <end position="476"/>
    </location>
</feature>
<feature type="domain" description="C2H2-type" evidence="7">
    <location>
        <begin position="477"/>
        <end position="505"/>
    </location>
</feature>
<keyword evidence="4" id="KW-0862">Zinc</keyword>
<feature type="compositionally biased region" description="Low complexity" evidence="6">
    <location>
        <begin position="171"/>
        <end position="183"/>
    </location>
</feature>
<dbReference type="PROSITE" id="PS00028">
    <property type="entry name" value="ZINC_FINGER_C2H2_1"/>
    <property type="match status" value="3"/>
</dbReference>
<dbReference type="InterPro" id="IPR036236">
    <property type="entry name" value="Znf_C2H2_sf"/>
</dbReference>
<sequence>MEEEKTVSQKKSGRDASSSSNEKDITKDDGHLNSDDNHALSQSHPSEEKSPKPKASDSNVRKRKPAQPRKIDSSTEFEDTSEEEEALQSTSSNSQAVESEKLHQESKTGEQEKRQLDKQSSEKKTSTDVDFSDQDSEGLPDVDDKVPKEGVSISKEAKSNENQKVLKGSKKSVSTAESSSNSKNDAVSYKEGKNNKEVQLSSDSNIKKGRGRPRKLTILPLKNSGDTEGLKSTSLKMKIIKPKENISEKPISADKNISDRESSVEAPESKDGSEATNAAPAVYAVKSKPIRQKRKYDEPGKNVKKSAPPVKIPKSSTHDTMASPVKIVSKASTQVEKRVLRQTRAAPSEKSKKSTRTSSRVKAVSSASAKNTSSPNKNSTEGNHKKDSALLQKDTLSSDTNTESEPEESTSVVLQKKKREYSCCKCNEKFPKTDDLFSHICQGKTEVGYICEICENIYVLRSTYINHKIIHSIKKPYKCKQCDKKSASQSNHLYHMKKFHPDSKPFNCEYSNCNRSFLTRKKQKAHQKRHNMHKCIYCDLTFPKDNALKKHRFNEHERFFN</sequence>
<comment type="caution">
    <text evidence="8">The sequence shown here is derived from an EMBL/GenBank/DDBJ whole genome shotgun (WGS) entry which is preliminary data.</text>
</comment>
<evidence type="ECO:0000313" key="8">
    <source>
        <dbReference type="EMBL" id="GIY61284.1"/>
    </source>
</evidence>
<dbReference type="Proteomes" id="UP001054837">
    <property type="component" value="Unassembled WGS sequence"/>
</dbReference>
<evidence type="ECO:0000256" key="4">
    <source>
        <dbReference type="ARBA" id="ARBA00022833"/>
    </source>
</evidence>
<feature type="compositionally biased region" description="Low complexity" evidence="6">
    <location>
        <begin position="356"/>
        <end position="379"/>
    </location>
</feature>
<accession>A0AAV4UU27</accession>
<dbReference type="PROSITE" id="PS50157">
    <property type="entry name" value="ZINC_FINGER_C2H2_2"/>
    <property type="match status" value="3"/>
</dbReference>
<dbReference type="GO" id="GO:0000977">
    <property type="term" value="F:RNA polymerase II transcription regulatory region sequence-specific DNA binding"/>
    <property type="evidence" value="ECO:0007669"/>
    <property type="project" value="TreeGrafter"/>
</dbReference>
<dbReference type="GO" id="GO:0005634">
    <property type="term" value="C:nucleus"/>
    <property type="evidence" value="ECO:0007669"/>
    <property type="project" value="TreeGrafter"/>
</dbReference>
<keyword evidence="2" id="KW-0677">Repeat</keyword>
<feature type="compositionally biased region" description="Basic and acidic residues" evidence="6">
    <location>
        <begin position="98"/>
        <end position="127"/>
    </location>
</feature>
<evidence type="ECO:0000256" key="5">
    <source>
        <dbReference type="PROSITE-ProRule" id="PRU00042"/>
    </source>
</evidence>
<feature type="compositionally biased region" description="Acidic residues" evidence="6">
    <location>
        <begin position="75"/>
        <end position="86"/>
    </location>
</feature>
<reference evidence="8 9" key="1">
    <citation type="submission" date="2021-06" db="EMBL/GenBank/DDBJ databases">
        <title>Caerostris darwini draft genome.</title>
        <authorList>
            <person name="Kono N."/>
            <person name="Arakawa K."/>
        </authorList>
    </citation>
    <scope>NUCLEOTIDE SEQUENCE [LARGE SCALE GENOMIC DNA]</scope>
</reference>
<organism evidence="8 9">
    <name type="scientific">Caerostris darwini</name>
    <dbReference type="NCBI Taxonomy" id="1538125"/>
    <lineage>
        <taxon>Eukaryota</taxon>
        <taxon>Metazoa</taxon>
        <taxon>Ecdysozoa</taxon>
        <taxon>Arthropoda</taxon>
        <taxon>Chelicerata</taxon>
        <taxon>Arachnida</taxon>
        <taxon>Araneae</taxon>
        <taxon>Araneomorphae</taxon>
        <taxon>Entelegynae</taxon>
        <taxon>Araneoidea</taxon>
        <taxon>Araneidae</taxon>
        <taxon>Caerostris</taxon>
    </lineage>
</organism>
<name>A0AAV4UU27_9ARAC</name>
<feature type="compositionally biased region" description="Basic and acidic residues" evidence="6">
    <location>
        <begin position="256"/>
        <end position="273"/>
    </location>
</feature>
<evidence type="ECO:0000256" key="6">
    <source>
        <dbReference type="SAM" id="MobiDB-lite"/>
    </source>
</evidence>
<dbReference type="Gene3D" id="3.30.160.60">
    <property type="entry name" value="Classic Zinc Finger"/>
    <property type="match status" value="2"/>
</dbReference>
<dbReference type="SMART" id="SM00355">
    <property type="entry name" value="ZnF_C2H2"/>
    <property type="match status" value="5"/>
</dbReference>
<proteinExistence type="predicted"/>
<feature type="domain" description="C2H2-type" evidence="7">
    <location>
        <begin position="506"/>
        <end position="535"/>
    </location>
</feature>
<feature type="region of interest" description="Disordered" evidence="6">
    <location>
        <begin position="1"/>
        <end position="391"/>
    </location>
</feature>
<dbReference type="SUPFAM" id="SSF57667">
    <property type="entry name" value="beta-beta-alpha zinc fingers"/>
    <property type="match status" value="2"/>
</dbReference>
<evidence type="ECO:0000256" key="3">
    <source>
        <dbReference type="ARBA" id="ARBA00022771"/>
    </source>
</evidence>
<dbReference type="PANTHER" id="PTHR24379">
    <property type="entry name" value="KRAB AND ZINC FINGER DOMAIN-CONTAINING"/>
    <property type="match status" value="1"/>
</dbReference>
<feature type="compositionally biased region" description="Polar residues" evidence="6">
    <location>
        <begin position="224"/>
        <end position="235"/>
    </location>
</feature>
<feature type="compositionally biased region" description="Acidic residues" evidence="6">
    <location>
        <begin position="130"/>
        <end position="141"/>
    </location>
</feature>
<evidence type="ECO:0000259" key="7">
    <source>
        <dbReference type="PROSITE" id="PS50157"/>
    </source>
</evidence>
<keyword evidence="3 5" id="KW-0863">Zinc-finger</keyword>
<feature type="compositionally biased region" description="Basic and acidic residues" evidence="6">
    <location>
        <begin position="21"/>
        <end position="38"/>
    </location>
</feature>
<keyword evidence="9" id="KW-1185">Reference proteome</keyword>
<gene>
    <name evidence="8" type="ORF">CDAR_216931</name>
</gene>
<feature type="compositionally biased region" description="Basic and acidic residues" evidence="6">
    <location>
        <begin position="45"/>
        <end position="55"/>
    </location>
</feature>
<dbReference type="EMBL" id="BPLQ01011932">
    <property type="protein sequence ID" value="GIY61284.1"/>
    <property type="molecule type" value="Genomic_DNA"/>
</dbReference>
<dbReference type="GO" id="GO:0000981">
    <property type="term" value="F:DNA-binding transcription factor activity, RNA polymerase II-specific"/>
    <property type="evidence" value="ECO:0007669"/>
    <property type="project" value="TreeGrafter"/>
</dbReference>
<dbReference type="GO" id="GO:0008270">
    <property type="term" value="F:zinc ion binding"/>
    <property type="evidence" value="ECO:0007669"/>
    <property type="project" value="UniProtKB-KW"/>
</dbReference>
<protein>
    <recommendedName>
        <fullName evidence="7">C2H2-type domain-containing protein</fullName>
    </recommendedName>
</protein>
<dbReference type="AlphaFoldDB" id="A0AAV4UU27"/>
<dbReference type="PANTHER" id="PTHR24379:SF127">
    <property type="entry name" value="BLOODY FINGERS-RELATED"/>
    <property type="match status" value="1"/>
</dbReference>
<evidence type="ECO:0000256" key="2">
    <source>
        <dbReference type="ARBA" id="ARBA00022737"/>
    </source>
</evidence>
<keyword evidence="1" id="KW-0479">Metal-binding</keyword>
<evidence type="ECO:0000313" key="9">
    <source>
        <dbReference type="Proteomes" id="UP001054837"/>
    </source>
</evidence>
<dbReference type="InterPro" id="IPR013087">
    <property type="entry name" value="Znf_C2H2_type"/>
</dbReference>